<proteinExistence type="predicted"/>
<dbReference type="Proteomes" id="UP000516480">
    <property type="component" value="Chromosome 12"/>
</dbReference>
<organism evidence="2 7">
    <name type="scientific">Plasmodium berghei</name>
    <dbReference type="NCBI Taxonomy" id="5821"/>
    <lineage>
        <taxon>Eukaryota</taxon>
        <taxon>Sar</taxon>
        <taxon>Alveolata</taxon>
        <taxon>Apicomplexa</taxon>
        <taxon>Aconoidasida</taxon>
        <taxon>Haemosporida</taxon>
        <taxon>Plasmodiidae</taxon>
        <taxon>Plasmodium</taxon>
        <taxon>Plasmodium (Vinckeia)</taxon>
    </lineage>
</organism>
<dbReference type="EMBL" id="LT608276">
    <property type="protein sequence ID" value="SCO62203.1"/>
    <property type="molecule type" value="Genomic_DNA"/>
</dbReference>
<dbReference type="AlphaFoldDB" id="A0A0Y9YVZ7"/>
<evidence type="ECO:0000313" key="6">
    <source>
        <dbReference type="EMBL" id="SCO63910.1"/>
    </source>
</evidence>
<evidence type="ECO:0000313" key="2">
    <source>
        <dbReference type="EMBL" id="CXI84090.1"/>
    </source>
</evidence>
<evidence type="ECO:0000313" key="11">
    <source>
        <dbReference type="Proteomes" id="UP000516480"/>
    </source>
</evidence>
<evidence type="ECO:0000313" key="5">
    <source>
        <dbReference type="EMBL" id="SCO62203.1"/>
    </source>
</evidence>
<dbReference type="EMBL" id="LT608148">
    <property type="protein sequence ID" value="SCM25755.1"/>
    <property type="molecule type" value="Genomic_DNA"/>
</dbReference>
<evidence type="ECO:0000259" key="1">
    <source>
        <dbReference type="Pfam" id="PF26188"/>
    </source>
</evidence>
<evidence type="ECO:0000313" key="10">
    <source>
        <dbReference type="Proteomes" id="UP000220214"/>
    </source>
</evidence>
<evidence type="ECO:0000313" key="4">
    <source>
        <dbReference type="EMBL" id="SCN27483.1"/>
    </source>
</evidence>
<evidence type="ECO:0000313" key="3">
    <source>
        <dbReference type="EMBL" id="SCM25755.1"/>
    </source>
</evidence>
<dbReference type="Proteomes" id="UP000219974">
    <property type="component" value="Chromosome 12"/>
</dbReference>
<dbReference type="Pfam" id="PF26188">
    <property type="entry name" value="RESC6"/>
    <property type="match status" value="1"/>
</dbReference>
<dbReference type="VEuPathDB" id="PlasmoDB:PBANKA_1244100"/>
<reference evidence="2 7" key="1">
    <citation type="submission" date="2016-02" db="EMBL/GenBank/DDBJ databases">
        <authorList>
            <consortium name="Pathogen Informatics"/>
        </authorList>
    </citation>
    <scope>NUCLEOTIDE SEQUENCE [LARGE SCALE GENOMIC DNA]</scope>
    <source>
        <strain evidence="2 7">K173</strain>
        <strain evidence="3 11">NK65 ny</strain>
        <strain evidence="4 10">NK65e</strain>
        <strain evidence="6 8">SP11 Antwerpcl1</strain>
        <strain evidence="5 9">SP11 RLL</strain>
    </source>
</reference>
<dbReference type="Proteomes" id="UP000219860">
    <property type="component" value="Chromosome 12"/>
</dbReference>
<dbReference type="EMBL" id="LT608260">
    <property type="protein sequence ID" value="SCO63910.1"/>
    <property type="molecule type" value="Genomic_DNA"/>
</dbReference>
<dbReference type="InterPro" id="IPR058917">
    <property type="entry name" value="RESC6_dom"/>
</dbReference>
<evidence type="ECO:0000313" key="7">
    <source>
        <dbReference type="Proteomes" id="UP000069549"/>
    </source>
</evidence>
<gene>
    <name evidence="2" type="ORF">PBK173_000357200</name>
    <name evidence="4" type="ORF">PBNK65E_000347900</name>
    <name evidence="3" type="ORF">PBNK65NY_000347500</name>
    <name evidence="6" type="ORF">PBSP11A_000348100</name>
    <name evidence="5" type="ORF">PBSP11RLL_000347900</name>
</gene>
<dbReference type="EMBL" id="LT614638">
    <property type="protein sequence ID" value="SCN27483.1"/>
    <property type="molecule type" value="Genomic_DNA"/>
</dbReference>
<accession>A0A0Y9YVZ7</accession>
<name>A0A0Y9YVZ7_PLABE</name>
<dbReference type="OrthoDB" id="293274at2759"/>
<evidence type="ECO:0000313" key="8">
    <source>
        <dbReference type="Proteomes" id="UP000219860"/>
    </source>
</evidence>
<protein>
    <recommendedName>
        <fullName evidence="1">RNA-editing substrate-binding complex 6 protein domain-containing protein</fullName>
    </recommendedName>
</protein>
<feature type="domain" description="RNA-editing substrate-binding complex 6 protein" evidence="1">
    <location>
        <begin position="323"/>
        <end position="487"/>
    </location>
</feature>
<dbReference type="Proteomes" id="UP000069549">
    <property type="component" value="Chromosome 12"/>
</dbReference>
<dbReference type="OMA" id="FNSCEIG"/>
<dbReference type="EMBL" id="LT160032">
    <property type="protein sequence ID" value="CXI84090.1"/>
    <property type="molecule type" value="Genomic_DNA"/>
</dbReference>
<sequence>MKRMHLLKKIKYEIIPNIKNNNKSYYFYSTVKRRFGELYQPKTRYEKKKHLEIINEVYFDMTDAMNEKNKLEIEEYKNVDKNISEIILNHTISKKNEVIRNIMKYCIEISCREKKGKYEKTAHVNHNNSNGLSDAIKYPGGINKKQQFEEDILNVIKTGVMEYSSQFNSCDIGILLKCFIKIKVDDINLINTLFHYFFKRNMKFSQYGSLYVLNAFAKFNLLPKHENYFKLLSSHILQKLDKFDFKNIPLICNYSSSLYSYDKEYITNFIEQICNFLTSNKYIIICANDNKISLPPDQTESNNIIPSLNNSNSSVNQLDQLWSVDSIHYVMNALARVNYLKKNLFVFFKVLIEKKVAFFSIDQLVSLTNAFSKFKNAEESNFLSLYLLIAEQIINKSYLLKPRHLSVLANSFNNACILHQKLFQVISENSLAQINLFEPKQIIMIIHSYVNIGLGNNILLKSIWNYAILFINEYTIQELSMLLQAYTKSSQYIEHFINQISQQISQFFKKTYPFLFESYDNILYDRQKYINLYIEFKNNQKNISANITNKYISLSFYLIYNYPNYISFIGTLKDNKTKKKNLSDMSTLIDEYKSDNSIKTDNLVTDLKQNAEIKNTNTFQNSQCTFNSFQTYSEAIDSIQINNTYIKDKCINKNNDKTTYLNEIDTSHYFLGIEKAEKYLIKHMSKYINSTLVCSIIYSLIKGNCLLEYELLISLSKLAIIYLKIFKFSELANVCFALSLAYVRSSEENNKQVELISQFTKKKNASILEDSHKEDLHPGTAEMYNDQIYNLSKEFLNISKSFFDHAETYLLKKKNTFTDVYSIYKFITSFGELRMNQYSTVSLHLFKLYIMEIKNLSYLPLQKITDSFMQMNVYNEDIYAFIKKIQKMKKKNETKIHPINK</sequence>
<evidence type="ECO:0000313" key="9">
    <source>
        <dbReference type="Proteomes" id="UP000219974"/>
    </source>
</evidence>
<dbReference type="Proteomes" id="UP000220214">
    <property type="component" value="Chromosome 12"/>
</dbReference>